<reference evidence="2" key="1">
    <citation type="journal article" date="2019" name="Int. J. Syst. Evol. Microbiol.">
        <title>The Global Catalogue of Microorganisms (GCM) 10K type strain sequencing project: providing services to taxonomists for standard genome sequencing and annotation.</title>
        <authorList>
            <consortium name="The Broad Institute Genomics Platform"/>
            <consortium name="The Broad Institute Genome Sequencing Center for Infectious Disease"/>
            <person name="Wu L."/>
            <person name="Ma J."/>
        </authorList>
    </citation>
    <scope>NUCLEOTIDE SEQUENCE [LARGE SCALE GENOMIC DNA]</scope>
    <source>
        <strain evidence="2">DT72</strain>
    </source>
</reference>
<dbReference type="InterPro" id="IPR019587">
    <property type="entry name" value="Polyketide_cyclase/dehydratase"/>
</dbReference>
<organism evidence="1 2">
    <name type="scientific">Rhodococcus gannanensis</name>
    <dbReference type="NCBI Taxonomy" id="1960308"/>
    <lineage>
        <taxon>Bacteria</taxon>
        <taxon>Bacillati</taxon>
        <taxon>Actinomycetota</taxon>
        <taxon>Actinomycetes</taxon>
        <taxon>Mycobacteriales</taxon>
        <taxon>Nocardiaceae</taxon>
        <taxon>Rhodococcus</taxon>
    </lineage>
</organism>
<evidence type="ECO:0000313" key="1">
    <source>
        <dbReference type="EMBL" id="MFD1813812.1"/>
    </source>
</evidence>
<keyword evidence="2" id="KW-1185">Reference proteome</keyword>
<dbReference type="SUPFAM" id="SSF55961">
    <property type="entry name" value="Bet v1-like"/>
    <property type="match status" value="1"/>
</dbReference>
<comment type="caution">
    <text evidence="1">The sequence shown here is derived from an EMBL/GenBank/DDBJ whole genome shotgun (WGS) entry which is preliminary data.</text>
</comment>
<gene>
    <name evidence="1" type="ORF">ACFSJG_16455</name>
</gene>
<protein>
    <submittedName>
        <fullName evidence="1">SRPBCC family protein</fullName>
    </submittedName>
</protein>
<evidence type="ECO:0000313" key="2">
    <source>
        <dbReference type="Proteomes" id="UP001597286"/>
    </source>
</evidence>
<dbReference type="RefSeq" id="WP_378486298.1">
    <property type="nucleotide sequence ID" value="NZ_JBHUFB010000012.1"/>
</dbReference>
<dbReference type="Proteomes" id="UP001597286">
    <property type="component" value="Unassembled WGS sequence"/>
</dbReference>
<accession>A0ABW4P5L6</accession>
<name>A0ABW4P5L6_9NOCA</name>
<dbReference type="CDD" id="cd07812">
    <property type="entry name" value="SRPBCC"/>
    <property type="match status" value="1"/>
</dbReference>
<proteinExistence type="predicted"/>
<dbReference type="InterPro" id="IPR023393">
    <property type="entry name" value="START-like_dom_sf"/>
</dbReference>
<dbReference type="EMBL" id="JBHUFB010000012">
    <property type="protein sequence ID" value="MFD1813812.1"/>
    <property type="molecule type" value="Genomic_DNA"/>
</dbReference>
<sequence length="152" mass="16639">MGVRLEVSRDIAASPAAVYAVISDVTRMGEWSQECHTCHWHDGVDGPSVGATFDGHNRNGDHEWTTQGTVVEAEPGIGFAFDCSMHGVHYATWGYRIEPVEGGCRVTEWTDDLRTEQARAYGARVSGVEDRAARNRQTMSDTLDRIAAAVEA</sequence>
<dbReference type="Pfam" id="PF10604">
    <property type="entry name" value="Polyketide_cyc2"/>
    <property type="match status" value="1"/>
</dbReference>
<dbReference type="Gene3D" id="3.30.530.20">
    <property type="match status" value="1"/>
</dbReference>